<evidence type="ECO:0000256" key="5">
    <source>
        <dbReference type="ARBA" id="ARBA00023014"/>
    </source>
</evidence>
<dbReference type="PROSITE" id="PS01099">
    <property type="entry name" value="COMPLEX1_24K"/>
    <property type="match status" value="1"/>
</dbReference>
<feature type="binding site" evidence="7">
    <location>
        <position position="119"/>
    </location>
    <ligand>
        <name>[2Fe-2S] cluster</name>
        <dbReference type="ChEBI" id="CHEBI:190135"/>
    </ligand>
</feature>
<dbReference type="GO" id="GO:0046872">
    <property type="term" value="F:metal ion binding"/>
    <property type="evidence" value="ECO:0007669"/>
    <property type="project" value="UniProtKB-KW"/>
</dbReference>
<comment type="caution">
    <text evidence="8">The sequence shown here is derived from an EMBL/GenBank/DDBJ whole genome shotgun (WGS) entry which is preliminary data.</text>
</comment>
<accession>A0A2V3ZXZ3</accession>
<dbReference type="RefSeq" id="WP_110360744.1">
    <property type="nucleotide sequence ID" value="NZ_QFLI01000004.1"/>
</dbReference>
<evidence type="ECO:0000256" key="1">
    <source>
        <dbReference type="ARBA" id="ARBA00010643"/>
    </source>
</evidence>
<dbReference type="EMBL" id="QFLI01000004">
    <property type="protein sequence ID" value="PXY01113.1"/>
    <property type="molecule type" value="Genomic_DNA"/>
</dbReference>
<dbReference type="PIRSF" id="PIRSF000216">
    <property type="entry name" value="NADH_DH_24kDa"/>
    <property type="match status" value="1"/>
</dbReference>
<reference evidence="8 9" key="1">
    <citation type="submission" date="2018-05" db="EMBL/GenBank/DDBJ databases">
        <title>Marinifilum breve JC075T sp. nov., a marine bacterium isolated from Yongle Blue Hole in the South China Sea.</title>
        <authorList>
            <person name="Fu T."/>
        </authorList>
    </citation>
    <scope>NUCLEOTIDE SEQUENCE [LARGE SCALE GENOMIC DNA]</scope>
    <source>
        <strain evidence="8 9">JC075</strain>
    </source>
</reference>
<name>A0A2V3ZXZ3_9BACT</name>
<feature type="binding site" evidence="7">
    <location>
        <position position="83"/>
    </location>
    <ligand>
        <name>[2Fe-2S] cluster</name>
        <dbReference type="ChEBI" id="CHEBI:190135"/>
    </ligand>
</feature>
<dbReference type="FunFam" id="3.40.30.10:FF:000015">
    <property type="entry name" value="NADH-quinone oxidoreductase subunit E"/>
    <property type="match status" value="1"/>
</dbReference>
<keyword evidence="5 7" id="KW-0411">Iron-sulfur</keyword>
<comment type="cofactor">
    <cofactor evidence="7">
        <name>[2Fe-2S] cluster</name>
        <dbReference type="ChEBI" id="CHEBI:190135"/>
    </cofactor>
    <text evidence="7">Binds 1 [2Fe-2S] cluster.</text>
</comment>
<dbReference type="CDD" id="cd03064">
    <property type="entry name" value="TRX_Fd_NuoE"/>
    <property type="match status" value="1"/>
</dbReference>
<evidence type="ECO:0000256" key="2">
    <source>
        <dbReference type="ARBA" id="ARBA00022714"/>
    </source>
</evidence>
<dbReference type="InterPro" id="IPR028431">
    <property type="entry name" value="NADP_DH_HndA-like"/>
</dbReference>
<dbReference type="Gene3D" id="3.40.30.10">
    <property type="entry name" value="Glutaredoxin"/>
    <property type="match status" value="1"/>
</dbReference>
<keyword evidence="2 7" id="KW-0001">2Fe-2S</keyword>
<feature type="binding site" evidence="7">
    <location>
        <position position="78"/>
    </location>
    <ligand>
        <name>[2Fe-2S] cluster</name>
        <dbReference type="ChEBI" id="CHEBI:190135"/>
    </ligand>
</feature>
<dbReference type="InterPro" id="IPR036249">
    <property type="entry name" value="Thioredoxin-like_sf"/>
</dbReference>
<evidence type="ECO:0000256" key="3">
    <source>
        <dbReference type="ARBA" id="ARBA00022723"/>
    </source>
</evidence>
<gene>
    <name evidence="8" type="ORF">DF185_10705</name>
</gene>
<dbReference type="PANTHER" id="PTHR43342:SF1">
    <property type="entry name" value="BIFURCATING [FEFE] HYDROGENASE GAMMA SUBUNIT"/>
    <property type="match status" value="1"/>
</dbReference>
<dbReference type="Gene3D" id="1.10.10.1590">
    <property type="entry name" value="NADH-quinone oxidoreductase subunit E"/>
    <property type="match status" value="1"/>
</dbReference>
<comment type="cofactor">
    <cofactor evidence="6">
        <name>[2Fe-2S] cluster</name>
        <dbReference type="ChEBI" id="CHEBI:190135"/>
    </cofactor>
</comment>
<evidence type="ECO:0000313" key="9">
    <source>
        <dbReference type="Proteomes" id="UP000248079"/>
    </source>
</evidence>
<sequence>MDFQEKLVHDLVAKHGTDRENLLPILQGVIDQERFLSEEAILKIAKEMSIPAADVYGTATFYSFLDTDPRGKYVIRVCKTITCAMKGKNQIIQAIENFLKIKVGETTVDKKFTILQTNCLGWCHKAPAMLVNDDVYTELTPESVVDILREYREEN</sequence>
<dbReference type="PANTHER" id="PTHR43342">
    <property type="entry name" value="NADH-QUINONE OXIDOREDUCTASE, E SUBUNIT"/>
    <property type="match status" value="1"/>
</dbReference>
<organism evidence="8 9">
    <name type="scientific">Marinifilum breve</name>
    <dbReference type="NCBI Taxonomy" id="2184082"/>
    <lineage>
        <taxon>Bacteria</taxon>
        <taxon>Pseudomonadati</taxon>
        <taxon>Bacteroidota</taxon>
        <taxon>Bacteroidia</taxon>
        <taxon>Marinilabiliales</taxon>
        <taxon>Marinifilaceae</taxon>
    </lineage>
</organism>
<dbReference type="InterPro" id="IPR042128">
    <property type="entry name" value="NuoE_dom"/>
</dbReference>
<protein>
    <submittedName>
        <fullName evidence="8">NADH-quinone oxidoreductase subunit NuoE</fullName>
    </submittedName>
</protein>
<dbReference type="InterPro" id="IPR002023">
    <property type="entry name" value="NuoE-like"/>
</dbReference>
<evidence type="ECO:0000256" key="4">
    <source>
        <dbReference type="ARBA" id="ARBA00023004"/>
    </source>
</evidence>
<feature type="binding site" evidence="7">
    <location>
        <position position="123"/>
    </location>
    <ligand>
        <name>[2Fe-2S] cluster</name>
        <dbReference type="ChEBI" id="CHEBI:190135"/>
    </ligand>
</feature>
<evidence type="ECO:0000313" key="8">
    <source>
        <dbReference type="EMBL" id="PXY01113.1"/>
    </source>
</evidence>
<dbReference type="NCBIfam" id="NF005722">
    <property type="entry name" value="PRK07539.1-2"/>
    <property type="match status" value="1"/>
</dbReference>
<keyword evidence="3 7" id="KW-0479">Metal-binding</keyword>
<proteinExistence type="inferred from homology"/>
<dbReference type="Pfam" id="PF01257">
    <property type="entry name" value="2Fe-2S_thioredx"/>
    <property type="match status" value="1"/>
</dbReference>
<dbReference type="Proteomes" id="UP000248079">
    <property type="component" value="Unassembled WGS sequence"/>
</dbReference>
<dbReference type="AlphaFoldDB" id="A0A2V3ZXZ3"/>
<dbReference type="OrthoDB" id="9807941at2"/>
<dbReference type="InterPro" id="IPR041921">
    <property type="entry name" value="NuoE_N"/>
</dbReference>
<evidence type="ECO:0000256" key="7">
    <source>
        <dbReference type="PIRSR" id="PIRSR000216-1"/>
    </source>
</evidence>
<dbReference type="SUPFAM" id="SSF52833">
    <property type="entry name" value="Thioredoxin-like"/>
    <property type="match status" value="1"/>
</dbReference>
<dbReference type="GO" id="GO:0051537">
    <property type="term" value="F:2 iron, 2 sulfur cluster binding"/>
    <property type="evidence" value="ECO:0007669"/>
    <property type="project" value="UniProtKB-KW"/>
</dbReference>
<comment type="similarity">
    <text evidence="1">Belongs to the complex I 24 kDa subunit family.</text>
</comment>
<keyword evidence="4 7" id="KW-0408">Iron</keyword>
<keyword evidence="9" id="KW-1185">Reference proteome</keyword>
<evidence type="ECO:0000256" key="6">
    <source>
        <dbReference type="ARBA" id="ARBA00034078"/>
    </source>
</evidence>
<dbReference type="GO" id="GO:0016491">
    <property type="term" value="F:oxidoreductase activity"/>
    <property type="evidence" value="ECO:0007669"/>
    <property type="project" value="InterPro"/>
</dbReference>